<dbReference type="EMBL" id="AFVJ01000006">
    <property type="protein sequence ID" value="EGS29502.1"/>
    <property type="molecule type" value="Genomic_DNA"/>
</dbReference>
<keyword evidence="1" id="KW-0472">Membrane</keyword>
<protein>
    <submittedName>
        <fullName evidence="2">Uncharacterized protein</fullName>
    </submittedName>
</protein>
<keyword evidence="1" id="KW-1133">Transmembrane helix</keyword>
<accession>F9QCN5</accession>
<gene>
    <name evidence="2" type="ORF">GIG_00957</name>
</gene>
<organism evidence="2 3">
    <name type="scientific">Mycoplasmopsis anatis 1340</name>
    <dbReference type="NCBI Taxonomy" id="1034808"/>
    <lineage>
        <taxon>Bacteria</taxon>
        <taxon>Bacillati</taxon>
        <taxon>Mycoplasmatota</taxon>
        <taxon>Mycoplasmoidales</taxon>
        <taxon>Metamycoplasmataceae</taxon>
        <taxon>Mycoplasmopsis</taxon>
    </lineage>
</organism>
<reference evidence="2 3" key="1">
    <citation type="journal article" date="2011" name="J. Bacteriol.">
        <title>Genome Sequence of Duck Pathogen Mycoplasma anatis Strain 1340.</title>
        <authorList>
            <person name="Guo Z."/>
            <person name="Chen P."/>
            <person name="Ren P."/>
            <person name="Kuang S."/>
            <person name="Zhou Z."/>
            <person name="Li Z."/>
            <person name="Liu M."/>
            <person name="Shi D."/>
            <person name="Xiao Y."/>
            <person name="Wang X."/>
            <person name="Zhou R."/>
            <person name="Jin H."/>
            <person name="Bi D."/>
        </authorList>
    </citation>
    <scope>NUCLEOTIDE SEQUENCE [LARGE SCALE GENOMIC DNA]</scope>
    <source>
        <strain evidence="2 3">1340</strain>
    </source>
</reference>
<comment type="caution">
    <text evidence="2">The sequence shown here is derived from an EMBL/GenBank/DDBJ whole genome shotgun (WGS) entry which is preliminary data.</text>
</comment>
<keyword evidence="3" id="KW-1185">Reference proteome</keyword>
<evidence type="ECO:0000313" key="3">
    <source>
        <dbReference type="Proteomes" id="UP000005055"/>
    </source>
</evidence>
<name>F9QCN5_9BACT</name>
<feature type="transmembrane region" description="Helical" evidence="1">
    <location>
        <begin position="6"/>
        <end position="28"/>
    </location>
</feature>
<sequence length="39" mass="4537">MNIFIGLIFIIVSSAIIYYVVFPNSLIISKKREKTIDIY</sequence>
<keyword evidence="1" id="KW-0812">Transmembrane</keyword>
<feature type="non-terminal residue" evidence="2">
    <location>
        <position position="39"/>
    </location>
</feature>
<dbReference type="AlphaFoldDB" id="F9QCN5"/>
<evidence type="ECO:0000256" key="1">
    <source>
        <dbReference type="SAM" id="Phobius"/>
    </source>
</evidence>
<proteinExistence type="predicted"/>
<dbReference type="Proteomes" id="UP000005055">
    <property type="component" value="Unassembled WGS sequence"/>
</dbReference>
<evidence type="ECO:0000313" key="2">
    <source>
        <dbReference type="EMBL" id="EGS29502.1"/>
    </source>
</evidence>